<evidence type="ECO:0000313" key="3">
    <source>
        <dbReference type="Proteomes" id="UP000326464"/>
    </source>
</evidence>
<evidence type="ECO:0000313" key="2">
    <source>
        <dbReference type="EMBL" id="MPY11821.1"/>
    </source>
</evidence>
<comment type="caution">
    <text evidence="2">The sequence shown here is derived from an EMBL/GenBank/DDBJ whole genome shotgun (WGS) entry which is preliminary data.</text>
</comment>
<accession>A0A7X1NRQ7</accession>
<feature type="region of interest" description="Disordered" evidence="1">
    <location>
        <begin position="1"/>
        <end position="20"/>
    </location>
</feature>
<dbReference type="AlphaFoldDB" id="A0A7X1NRQ7"/>
<gene>
    <name evidence="2" type="ORF">FNH21_14035</name>
</gene>
<dbReference type="SUPFAM" id="SSF56112">
    <property type="entry name" value="Protein kinase-like (PK-like)"/>
    <property type="match status" value="1"/>
</dbReference>
<reference evidence="3" key="1">
    <citation type="submission" date="2019-07" db="EMBL/GenBank/DDBJ databases">
        <title>Arthrobacter KR32 sp. nov., isolated from mountain cheese made of cows milk.</title>
        <authorList>
            <person name="Flegler A."/>
        </authorList>
    </citation>
    <scope>NUCLEOTIDE SEQUENCE [LARGE SCALE GENOMIC DNA]</scope>
    <source>
        <strain evidence="3">KR32</strain>
    </source>
</reference>
<dbReference type="GO" id="GO:0016773">
    <property type="term" value="F:phosphotransferase activity, alcohol group as acceptor"/>
    <property type="evidence" value="ECO:0007669"/>
    <property type="project" value="InterPro"/>
</dbReference>
<keyword evidence="3" id="KW-1185">Reference proteome</keyword>
<dbReference type="InterPro" id="IPR011009">
    <property type="entry name" value="Kinase-like_dom_sf"/>
</dbReference>
<dbReference type="EMBL" id="VJXX01000005">
    <property type="protein sequence ID" value="MPY11821.1"/>
    <property type="molecule type" value="Genomic_DNA"/>
</dbReference>
<sequence>MAEHGHPPRQSVAGPPELPPRLAASARTIEGGARWTREWSTILMDRLAAWDLELDLQPGQPAWAGQCAVVLPVTRRRTTGPAAAVLKITIPHEEARPEPDALELWDGHGAVTLLAASRPDFALLLDRLDGDRSLRDVPLDDTPGPWADVVRLLSITPGDSPLWASFPHLASEAEQWTDTLPARWDELGEPFPRWLMESALEVCQSRGVLGRRSERDVLVHTDLHYENLLPSTPGQLRDFAAIDPKPVLGDAEYAVAPMLWNRLGELDGTDPAGHLRSHCSALAAAAGLDGELARGWTVVREVRNALSYLGHGRTGDAERSLWVASSVLGRTLDGLPAVGDLPAL</sequence>
<name>A0A7X1NRQ7_9MICC</name>
<dbReference type="RefSeq" id="WP_152816696.1">
    <property type="nucleotide sequence ID" value="NZ_VJXX01000005.1"/>
</dbReference>
<dbReference type="Proteomes" id="UP000326464">
    <property type="component" value="Unassembled WGS sequence"/>
</dbReference>
<proteinExistence type="predicted"/>
<dbReference type="InterPro" id="IPR006748">
    <property type="entry name" value="NH2Glyco/OHUrea_AB-resist_kin"/>
</dbReference>
<evidence type="ECO:0000256" key="1">
    <source>
        <dbReference type="SAM" id="MobiDB-lite"/>
    </source>
</evidence>
<dbReference type="OrthoDB" id="3638028at2"/>
<dbReference type="Pfam" id="PF04655">
    <property type="entry name" value="APH_6_hur"/>
    <property type="match status" value="1"/>
</dbReference>
<organism evidence="2 3">
    <name type="scientific">Arthrobacter bussei</name>
    <dbReference type="NCBI Taxonomy" id="2594179"/>
    <lineage>
        <taxon>Bacteria</taxon>
        <taxon>Bacillati</taxon>
        <taxon>Actinomycetota</taxon>
        <taxon>Actinomycetes</taxon>
        <taxon>Micrococcales</taxon>
        <taxon>Micrococcaceae</taxon>
        <taxon>Arthrobacter</taxon>
    </lineage>
</organism>
<dbReference type="GO" id="GO:0019748">
    <property type="term" value="P:secondary metabolic process"/>
    <property type="evidence" value="ECO:0007669"/>
    <property type="project" value="InterPro"/>
</dbReference>
<protein>
    <submittedName>
        <fullName evidence="2">Aminoglycoside resistance protein</fullName>
    </submittedName>
</protein>